<organism evidence="1 2">
    <name type="scientific">Streptomyces cavernicola</name>
    <dbReference type="NCBI Taxonomy" id="3043613"/>
    <lineage>
        <taxon>Bacteria</taxon>
        <taxon>Bacillati</taxon>
        <taxon>Actinomycetota</taxon>
        <taxon>Actinomycetes</taxon>
        <taxon>Kitasatosporales</taxon>
        <taxon>Streptomycetaceae</taxon>
        <taxon>Streptomyces</taxon>
    </lineage>
</organism>
<dbReference type="RefSeq" id="WP_282540868.1">
    <property type="nucleotide sequence ID" value="NZ_JASCIQ010000003.1"/>
</dbReference>
<evidence type="ECO:0000313" key="2">
    <source>
        <dbReference type="Proteomes" id="UP001223978"/>
    </source>
</evidence>
<comment type="caution">
    <text evidence="1">The sequence shown here is derived from an EMBL/GenBank/DDBJ whole genome shotgun (WGS) entry which is preliminary data.</text>
</comment>
<name>A0ABT6S4T2_9ACTN</name>
<evidence type="ECO:0000313" key="1">
    <source>
        <dbReference type="EMBL" id="MDI3402909.1"/>
    </source>
</evidence>
<evidence type="ECO:0008006" key="3">
    <source>
        <dbReference type="Google" id="ProtNLM"/>
    </source>
</evidence>
<gene>
    <name evidence="1" type="ORF">QIS96_03605</name>
</gene>
<sequence length="209" mass="23013">MGFTSAWLITAHDDAFVAELAPRMRPHIEAAAGDPEGRRRWAGWERVAPLPHWREWRERWPEIGEDVRNFEELTAAGPLDAFYDGTDLGDDFCAMDDVWCVAADEVEPFHAVRSKEYAVAALFHALGPGRAARLPGWCGNFLLDSAAVRATLAQVEEAFSFSPEERAAAEEQDWSALDDGESALEGPLRCWREAAAAGLGLCGLAAHVY</sequence>
<reference evidence="1 2" key="1">
    <citation type="submission" date="2023-05" db="EMBL/GenBank/DDBJ databases">
        <title>Draft genome sequence of Streptomyces sp. B-S-A6 isolated from a cave soil in Thailand.</title>
        <authorList>
            <person name="Chamroensaksri N."/>
            <person name="Muangham S."/>
        </authorList>
    </citation>
    <scope>NUCLEOTIDE SEQUENCE [LARGE SCALE GENOMIC DNA]</scope>
    <source>
        <strain evidence="1 2">B-S-A6</strain>
    </source>
</reference>
<proteinExistence type="predicted"/>
<dbReference type="Proteomes" id="UP001223978">
    <property type="component" value="Unassembled WGS sequence"/>
</dbReference>
<dbReference type="EMBL" id="JASCIQ010000003">
    <property type="protein sequence ID" value="MDI3402909.1"/>
    <property type="molecule type" value="Genomic_DNA"/>
</dbReference>
<keyword evidence="2" id="KW-1185">Reference proteome</keyword>
<protein>
    <recommendedName>
        <fullName evidence="3">DUF4253 domain-containing protein</fullName>
    </recommendedName>
</protein>
<accession>A0ABT6S4T2</accession>